<name>A0A7G8BIQ3_9BACT</name>
<protein>
    <submittedName>
        <fullName evidence="1">Uncharacterized protein</fullName>
    </submittedName>
</protein>
<reference evidence="1 2" key="1">
    <citation type="submission" date="2020-08" db="EMBL/GenBank/DDBJ databases">
        <title>Edaphobacter telluris sp. nov. and Acidobacterium dinghuensis sp. nov., two acidobacteria isolated from forest soil.</title>
        <authorList>
            <person name="Fu J."/>
            <person name="Qiu L."/>
        </authorList>
    </citation>
    <scope>NUCLEOTIDE SEQUENCE [LARGE SCALE GENOMIC DNA]</scope>
    <source>
        <strain evidence="1">4Y35</strain>
    </source>
</reference>
<gene>
    <name evidence="1" type="ORF">H7849_26200</name>
</gene>
<dbReference type="EMBL" id="CP060394">
    <property type="protein sequence ID" value="QNI32423.1"/>
    <property type="molecule type" value="Genomic_DNA"/>
</dbReference>
<proteinExistence type="predicted"/>
<sequence length="322" mass="35608">MSRELNKAFVEDPVGFASRMPVVPPGAQAGEGQTKTFSGGVSEQFKGVPGRLRIIAGDLTSKGGHAELSVAFNNLDERLNQGWMALYYLPWIEDHVVRTTLRPRSETTRDHIAKQHVLDQKLNGQNGYQADPNNPDIFFTAAVDGCMVIVDGSPSQPVVYHANRKNLETATDVGAPNDARVPQMIQDMGNLKQVRPKNIRGPALPDVRGAGATAAMYIPLARRQAMVGTTVIEPNVQKKSFTKAMGGIFGARRDNTWRFYYQRLLRFNSHLWEQDTDLDRGPDGKIRQVKLDTWAWGPPGTGYQKDADVTEFWPGGNGHVLV</sequence>
<evidence type="ECO:0000313" key="2">
    <source>
        <dbReference type="Proteomes" id="UP000515312"/>
    </source>
</evidence>
<dbReference type="KEGG" id="adin:H7849_26200"/>
<dbReference type="AlphaFoldDB" id="A0A7G8BIQ3"/>
<dbReference type="RefSeq" id="WP_186743378.1">
    <property type="nucleotide sequence ID" value="NZ_CP060394.1"/>
</dbReference>
<dbReference type="Proteomes" id="UP000515312">
    <property type="component" value="Chromosome"/>
</dbReference>
<accession>A0A7G8BIQ3</accession>
<keyword evidence="2" id="KW-1185">Reference proteome</keyword>
<organism evidence="1 2">
    <name type="scientific">Alloacidobacterium dinghuense</name>
    <dbReference type="NCBI Taxonomy" id="2763107"/>
    <lineage>
        <taxon>Bacteria</taxon>
        <taxon>Pseudomonadati</taxon>
        <taxon>Acidobacteriota</taxon>
        <taxon>Terriglobia</taxon>
        <taxon>Terriglobales</taxon>
        <taxon>Acidobacteriaceae</taxon>
        <taxon>Alloacidobacterium</taxon>
    </lineage>
</organism>
<evidence type="ECO:0000313" key="1">
    <source>
        <dbReference type="EMBL" id="QNI32423.1"/>
    </source>
</evidence>